<evidence type="ECO:0000313" key="2">
    <source>
        <dbReference type="EMBL" id="KAK5947178.1"/>
    </source>
</evidence>
<feature type="region of interest" description="Disordered" evidence="1">
    <location>
        <begin position="508"/>
        <end position="535"/>
    </location>
</feature>
<feature type="compositionally biased region" description="Basic and acidic residues" evidence="1">
    <location>
        <begin position="252"/>
        <end position="274"/>
    </location>
</feature>
<name>A0ABR0S3Z3_9EURO</name>
<protein>
    <recommendedName>
        <fullName evidence="4">BTB domain-containing protein</fullName>
    </recommendedName>
</protein>
<gene>
    <name evidence="2" type="ORF">PMZ80_001325</name>
</gene>
<comment type="caution">
    <text evidence="2">The sequence shown here is derived from an EMBL/GenBank/DDBJ whole genome shotgun (WGS) entry which is preliminary data.</text>
</comment>
<dbReference type="GeneID" id="89994774"/>
<evidence type="ECO:0008006" key="4">
    <source>
        <dbReference type="Google" id="ProtNLM"/>
    </source>
</evidence>
<feature type="compositionally biased region" description="Acidic residues" evidence="1">
    <location>
        <begin position="416"/>
        <end position="429"/>
    </location>
</feature>
<feature type="compositionally biased region" description="Acidic residues" evidence="1">
    <location>
        <begin position="285"/>
        <end position="294"/>
    </location>
</feature>
<accession>A0ABR0S3Z3</accession>
<sequence length="547" mass="60640">MTESTDIECVQTQLSGFNGFDMKFLTLKVGQSAKVLHVHEGLLSSIPSLADIAMNGNNGPDDAIALSEYDAQATADVLHFVEQGSVEDLILRNVPDSSSARPDIHAGPHRYIGAYIAAHQLHLEDVQNSLLDILSSFYVNHLIQPEAILLLSKANLRTSKLYSLLMEEMARGTQAGFYNAREINSSSLLDDLRPQYKTAMAQWSPEDFLALTAQVGRLSPKKTRTMAVVAKVNPCLFHNHVRTPPCKSLKRKREDEGTAKRSERPLDRSTKDSLRVTPEPLLPSIEDDFDCDDDTPTRKRQRTRYSEETVMAGQESGNEEMEEANGQTNLSKGGRISTQHAQPVEQQASVTGDIVHEHSSIRSQTIQADDVSEIFSPERSQTVQPDDITAEHSPARSQTIQPDSPFIQVPSSQIDPNDEQSYDDADDENEGKVEKEVFRMITKGLLTDEPRVKHLPGSFSAGSRGIVTGYHEALRKNAPSKKHFIDHLNGVQQDILRNDPSARAVTWTPDGPLRNGQPVPKPQPPQLKAERSKTVAVVPKKKWGGLW</sequence>
<dbReference type="RefSeq" id="XP_064735268.1">
    <property type="nucleotide sequence ID" value="XM_064869771.1"/>
</dbReference>
<feature type="region of interest" description="Disordered" evidence="1">
    <location>
        <begin position="376"/>
        <end position="431"/>
    </location>
</feature>
<feature type="region of interest" description="Disordered" evidence="1">
    <location>
        <begin position="246"/>
        <end position="349"/>
    </location>
</feature>
<organism evidence="2 3">
    <name type="scientific">Knufia obscura</name>
    <dbReference type="NCBI Taxonomy" id="1635080"/>
    <lineage>
        <taxon>Eukaryota</taxon>
        <taxon>Fungi</taxon>
        <taxon>Dikarya</taxon>
        <taxon>Ascomycota</taxon>
        <taxon>Pezizomycotina</taxon>
        <taxon>Eurotiomycetes</taxon>
        <taxon>Chaetothyriomycetidae</taxon>
        <taxon>Chaetothyriales</taxon>
        <taxon>Trichomeriaceae</taxon>
        <taxon>Knufia</taxon>
    </lineage>
</organism>
<evidence type="ECO:0000256" key="1">
    <source>
        <dbReference type="SAM" id="MobiDB-lite"/>
    </source>
</evidence>
<evidence type="ECO:0000313" key="3">
    <source>
        <dbReference type="Proteomes" id="UP001334248"/>
    </source>
</evidence>
<feature type="compositionally biased region" description="Polar residues" evidence="1">
    <location>
        <begin position="325"/>
        <end position="349"/>
    </location>
</feature>
<dbReference type="Proteomes" id="UP001334248">
    <property type="component" value="Unassembled WGS sequence"/>
</dbReference>
<proteinExistence type="predicted"/>
<reference evidence="2 3" key="1">
    <citation type="journal article" date="2023" name="Res Sq">
        <title>Genomic and morphological characterization of Knufia obscura isolated from the Mars 2020 spacecraft assembly facility.</title>
        <authorList>
            <person name="Chander A.M."/>
            <person name="Teixeira M.M."/>
            <person name="Singh N.K."/>
            <person name="Williams M.P."/>
            <person name="Parker C.W."/>
            <person name="Leo P."/>
            <person name="Stajich J.E."/>
            <person name="Torok T."/>
            <person name="Tighe S."/>
            <person name="Mason C.E."/>
            <person name="Venkateswaran K."/>
        </authorList>
    </citation>
    <scope>NUCLEOTIDE SEQUENCE [LARGE SCALE GENOMIC DNA]</scope>
    <source>
        <strain evidence="2 3">CCFEE 5817</strain>
    </source>
</reference>
<keyword evidence="3" id="KW-1185">Reference proteome</keyword>
<dbReference type="EMBL" id="JAVHJV010000001">
    <property type="protein sequence ID" value="KAK5947178.1"/>
    <property type="molecule type" value="Genomic_DNA"/>
</dbReference>